<accession>A0A4R4KCF9</accession>
<reference evidence="2 3" key="1">
    <citation type="submission" date="2019-02" db="EMBL/GenBank/DDBJ databases">
        <title>Arundinibacter roseus gen. nov., sp. nov., a new member of the family Cytophagaceae.</title>
        <authorList>
            <person name="Szuroczki S."/>
            <person name="Khayer B."/>
            <person name="Sproer C."/>
            <person name="Toumi M."/>
            <person name="Szabo A."/>
            <person name="Felfoldi T."/>
            <person name="Schumann P."/>
            <person name="Toth E."/>
        </authorList>
    </citation>
    <scope>NUCLEOTIDE SEQUENCE [LARGE SCALE GENOMIC DNA]</scope>
    <source>
        <strain evidence="2 3">DMA-k-7a</strain>
    </source>
</reference>
<organism evidence="2 3">
    <name type="scientific">Arundinibacter roseus</name>
    <dbReference type="NCBI Taxonomy" id="2070510"/>
    <lineage>
        <taxon>Bacteria</taxon>
        <taxon>Pseudomonadati</taxon>
        <taxon>Bacteroidota</taxon>
        <taxon>Cytophagia</taxon>
        <taxon>Cytophagales</taxon>
        <taxon>Spirosomataceae</taxon>
        <taxon>Arundinibacter</taxon>
    </lineage>
</organism>
<dbReference type="AlphaFoldDB" id="A0A4R4KCF9"/>
<sequence>MQKNNESSDKLEYWIKLLFWMSCNTILGWMASKVSWVLGFTWLDEDGFIFEFLHGTIILGLLYPIVLTVGPIMDAAVKLEKIYFTEDKNL</sequence>
<gene>
    <name evidence="2" type="ORF">EZE20_11830</name>
</gene>
<proteinExistence type="predicted"/>
<keyword evidence="1" id="KW-1133">Transmembrane helix</keyword>
<keyword evidence="1" id="KW-0472">Membrane</keyword>
<dbReference type="EMBL" id="SMJU01000007">
    <property type="protein sequence ID" value="TDB64366.1"/>
    <property type="molecule type" value="Genomic_DNA"/>
</dbReference>
<evidence type="ECO:0000256" key="1">
    <source>
        <dbReference type="SAM" id="Phobius"/>
    </source>
</evidence>
<keyword evidence="3" id="KW-1185">Reference proteome</keyword>
<feature type="transmembrane region" description="Helical" evidence="1">
    <location>
        <begin position="12"/>
        <end position="32"/>
    </location>
</feature>
<dbReference type="Proteomes" id="UP000295706">
    <property type="component" value="Unassembled WGS sequence"/>
</dbReference>
<keyword evidence="1" id="KW-0812">Transmembrane</keyword>
<comment type="caution">
    <text evidence="2">The sequence shown here is derived from an EMBL/GenBank/DDBJ whole genome shotgun (WGS) entry which is preliminary data.</text>
</comment>
<feature type="transmembrane region" description="Helical" evidence="1">
    <location>
        <begin position="52"/>
        <end position="73"/>
    </location>
</feature>
<evidence type="ECO:0000313" key="3">
    <source>
        <dbReference type="Proteomes" id="UP000295706"/>
    </source>
</evidence>
<name>A0A4R4KCF9_9BACT</name>
<protein>
    <submittedName>
        <fullName evidence="2">Uncharacterized protein</fullName>
    </submittedName>
</protein>
<dbReference type="RefSeq" id="WP_132117849.1">
    <property type="nucleotide sequence ID" value="NZ_SMJU01000007.1"/>
</dbReference>
<evidence type="ECO:0000313" key="2">
    <source>
        <dbReference type="EMBL" id="TDB64366.1"/>
    </source>
</evidence>